<sequence length="209" mass="23522">MADLTHVYVKLKGKIKQPPGTTLRVGDIADVLTDSPYESVIQDAVLHVLRIEDGNRYVVDMMHVIRAVRAVMPDADVHGIGAGQMLVEIEIPKRPASLLLVAFVWLVLFIGSALAIMNFHTDVSMQEVHQRVYELVTGHKNAHPFILQIPYSIGVGAGMILFFNHLFRKRFNEEPSPLELEMFLYQQNLDDYVLTHETPGGEQHERGGK</sequence>
<dbReference type="KEGG" id="asoc:CB4_03280"/>
<dbReference type="Pfam" id="PF12164">
    <property type="entry name" value="SporV_AA"/>
    <property type="match status" value="1"/>
</dbReference>
<dbReference type="InterPro" id="IPR021997">
    <property type="entry name" value="SporV_AA"/>
</dbReference>
<dbReference type="OrthoDB" id="9782754at2"/>
<proteinExistence type="predicted"/>
<reference evidence="1 2" key="1">
    <citation type="submission" date="2015-12" db="EMBL/GenBank/DDBJ databases">
        <title>Genome sequence of Aneurinibacillus soli.</title>
        <authorList>
            <person name="Lee J.S."/>
            <person name="Lee K.C."/>
            <person name="Kim K.K."/>
            <person name="Lee B.W."/>
        </authorList>
    </citation>
    <scope>NUCLEOTIDE SEQUENCE [LARGE SCALE GENOMIC DNA]</scope>
    <source>
        <strain evidence="1 2">CB4</strain>
    </source>
</reference>
<dbReference type="InterPro" id="IPR038548">
    <property type="entry name" value="SporV_AA_N_sf"/>
</dbReference>
<protein>
    <submittedName>
        <fullName evidence="1">Stage V sporulation protein AA</fullName>
    </submittedName>
</protein>
<organism evidence="1 2">
    <name type="scientific">Aneurinibacillus soli</name>
    <dbReference type="NCBI Taxonomy" id="1500254"/>
    <lineage>
        <taxon>Bacteria</taxon>
        <taxon>Bacillati</taxon>
        <taxon>Bacillota</taxon>
        <taxon>Bacilli</taxon>
        <taxon>Bacillales</taxon>
        <taxon>Paenibacillaceae</taxon>
        <taxon>Aneurinibacillus group</taxon>
        <taxon>Aneurinibacillus</taxon>
    </lineage>
</organism>
<evidence type="ECO:0000313" key="2">
    <source>
        <dbReference type="Proteomes" id="UP000217696"/>
    </source>
</evidence>
<accession>A0A0U5BLN8</accession>
<keyword evidence="2" id="KW-1185">Reference proteome</keyword>
<dbReference type="AlphaFoldDB" id="A0A0U5BLN8"/>
<dbReference type="Proteomes" id="UP000217696">
    <property type="component" value="Chromosome"/>
</dbReference>
<dbReference type="Gene3D" id="2.60.480.10">
    <property type="entry name" value="eubacterium ventriosum atcc domain"/>
    <property type="match status" value="1"/>
</dbReference>
<dbReference type="EMBL" id="AP017312">
    <property type="protein sequence ID" value="BAU29102.1"/>
    <property type="molecule type" value="Genomic_DNA"/>
</dbReference>
<dbReference type="RefSeq" id="WP_096466810.1">
    <property type="nucleotide sequence ID" value="NZ_AP017312.1"/>
</dbReference>
<name>A0A0U5BLN8_9BACL</name>
<evidence type="ECO:0000313" key="1">
    <source>
        <dbReference type="EMBL" id="BAU29102.1"/>
    </source>
</evidence>
<gene>
    <name evidence="1" type="ORF">CB4_03280</name>
</gene>